<dbReference type="HOGENOM" id="CLU_529697_0_0_10"/>
<protein>
    <recommendedName>
        <fullName evidence="1">Thioredoxin domain-containing protein</fullName>
    </recommendedName>
</protein>
<dbReference type="KEGG" id="phe:Phep_1657"/>
<dbReference type="AlphaFoldDB" id="C6XUL9"/>
<dbReference type="RefSeq" id="WP_015807483.1">
    <property type="nucleotide sequence ID" value="NC_013061.1"/>
</dbReference>
<sequence>MEGIKILLVLMVYLFSIKDTACAITKIEKKINFQGVIKDSKKRRITEVAISYNLEDGFTGGNGNIPFTVEVKNNGYFKFELPDIGRPLNFNMSIQSPDEFLGTLIDYYAESGDNIEVLWKIGELNKDTVEFSGQGSGKYNLITTLQNQFWRDKKTLGEINILTFKDSLDLAYKLDCYSKLTKDFEANKVHKLEMVKYVSPIIKNLIQVEFARYYDDWAFIIELLYIKNSNFRRQISQHYLEHTNEFFYSPGIIHRMCRLYLYSLADRIKLNMLIGKQANAVNVVSYYNLLKKSFDGVITDRLLGSFTFNKFILVNLEPFSPKVMDSLIADAENSVKTSNIKQAISKVLRTKSGTKLLSSSFIDLNNDEIYTNSLEGKVVLIDVWFLGCSGCAQFHKMFENEVYPFLKKNKSFVILSVNIDKKLENWKMGIKSNLYTSDDYINVTTGNGLNHPFINYYNIKGGPYLMLIDVNGYIYSRLDPIQAVDLKYMSRLVKDAMIRRIISK</sequence>
<gene>
    <name evidence="2" type="ordered locus">Phep_1657</name>
</gene>
<dbReference type="PROSITE" id="PS51352">
    <property type="entry name" value="THIOREDOXIN_2"/>
    <property type="match status" value="1"/>
</dbReference>
<dbReference type="OrthoDB" id="983020at2"/>
<dbReference type="InterPro" id="IPR013766">
    <property type="entry name" value="Thioredoxin_domain"/>
</dbReference>
<organism evidence="2 3">
    <name type="scientific">Pedobacter heparinus (strain ATCC 13125 / DSM 2366 / CIP 104194 / JCM 7457 / NBRC 12017 / NCIMB 9290 / NRRL B-14731 / HIM 762-3)</name>
    <dbReference type="NCBI Taxonomy" id="485917"/>
    <lineage>
        <taxon>Bacteria</taxon>
        <taxon>Pseudomonadati</taxon>
        <taxon>Bacteroidota</taxon>
        <taxon>Sphingobacteriia</taxon>
        <taxon>Sphingobacteriales</taxon>
        <taxon>Sphingobacteriaceae</taxon>
        <taxon>Pedobacter</taxon>
    </lineage>
</organism>
<evidence type="ECO:0000259" key="1">
    <source>
        <dbReference type="PROSITE" id="PS51352"/>
    </source>
</evidence>
<dbReference type="Gene3D" id="3.40.30.10">
    <property type="entry name" value="Glutaredoxin"/>
    <property type="match status" value="1"/>
</dbReference>
<feature type="domain" description="Thioredoxin" evidence="1">
    <location>
        <begin position="350"/>
        <end position="498"/>
    </location>
</feature>
<name>C6XUL9_PEDHD</name>
<dbReference type="eggNOG" id="COG1225">
    <property type="taxonomic scope" value="Bacteria"/>
</dbReference>
<dbReference type="STRING" id="485917.Phep_1657"/>
<dbReference type="SUPFAM" id="SSF52833">
    <property type="entry name" value="Thioredoxin-like"/>
    <property type="match status" value="1"/>
</dbReference>
<evidence type="ECO:0000313" key="3">
    <source>
        <dbReference type="Proteomes" id="UP000000852"/>
    </source>
</evidence>
<proteinExistence type="predicted"/>
<accession>C6XUL9</accession>
<dbReference type="InterPro" id="IPR036249">
    <property type="entry name" value="Thioredoxin-like_sf"/>
</dbReference>
<reference evidence="2 3" key="1">
    <citation type="journal article" date="2009" name="Stand. Genomic Sci.">
        <title>Complete genome sequence of Pedobacter heparinus type strain (HIM 762-3).</title>
        <authorList>
            <person name="Han C."/>
            <person name="Spring S."/>
            <person name="Lapidus A."/>
            <person name="Del Rio T.G."/>
            <person name="Tice H."/>
            <person name="Copeland A."/>
            <person name="Cheng J.F."/>
            <person name="Lucas S."/>
            <person name="Chen F."/>
            <person name="Nolan M."/>
            <person name="Bruce D."/>
            <person name="Goodwin L."/>
            <person name="Pitluck S."/>
            <person name="Ivanova N."/>
            <person name="Mavromatis K."/>
            <person name="Mikhailova N."/>
            <person name="Pati A."/>
            <person name="Chen A."/>
            <person name="Palaniappan K."/>
            <person name="Land M."/>
            <person name="Hauser L."/>
            <person name="Chang Y.J."/>
            <person name="Jeffries C.C."/>
            <person name="Saunders E."/>
            <person name="Chertkov O."/>
            <person name="Brettin T."/>
            <person name="Goker M."/>
            <person name="Rohde M."/>
            <person name="Bristow J."/>
            <person name="Eisen J.A."/>
            <person name="Markowitz V."/>
            <person name="Hugenholtz P."/>
            <person name="Kyrpides N.C."/>
            <person name="Klenk H.P."/>
            <person name="Detter J.C."/>
        </authorList>
    </citation>
    <scope>NUCLEOTIDE SEQUENCE [LARGE SCALE GENOMIC DNA]</scope>
    <source>
        <strain evidence="3">ATCC 13125 / DSM 2366 / CIP 104194 / JCM 7457 / NBRC 12017 / NCIMB 9290 / NRRL B-14731 / HIM 762-3</strain>
    </source>
</reference>
<dbReference type="InterPro" id="IPR012336">
    <property type="entry name" value="Thioredoxin-like_fold"/>
</dbReference>
<dbReference type="Pfam" id="PF13905">
    <property type="entry name" value="Thioredoxin_8"/>
    <property type="match status" value="1"/>
</dbReference>
<dbReference type="EMBL" id="CP001681">
    <property type="protein sequence ID" value="ACU03869.1"/>
    <property type="molecule type" value="Genomic_DNA"/>
</dbReference>
<evidence type="ECO:0000313" key="2">
    <source>
        <dbReference type="EMBL" id="ACU03869.1"/>
    </source>
</evidence>
<keyword evidence="3" id="KW-1185">Reference proteome</keyword>
<dbReference type="Proteomes" id="UP000000852">
    <property type="component" value="Chromosome"/>
</dbReference>